<dbReference type="EnsemblPlants" id="AUR62044091-RA">
    <property type="protein sequence ID" value="AUR62044091-RA:cds"/>
    <property type="gene ID" value="AUR62044091"/>
</dbReference>
<protein>
    <recommendedName>
        <fullName evidence="1">hAT-like transposase RNase-H fold domain-containing protein</fullName>
    </recommendedName>
</protein>
<evidence type="ECO:0000313" key="3">
    <source>
        <dbReference type="Proteomes" id="UP000596660"/>
    </source>
</evidence>
<dbReference type="Gramene" id="AUR62044091-RA">
    <property type="protein sequence ID" value="AUR62044091-RA:cds"/>
    <property type="gene ID" value="AUR62044091"/>
</dbReference>
<dbReference type="Pfam" id="PF14372">
    <property type="entry name" value="hAT-like_RNase-H"/>
    <property type="match status" value="1"/>
</dbReference>
<sequence length="150" mass="17359">MSMAHGMKKKHEKYWDNVDNINLMLYVAVVLDPRWKMHYVKWAINDQYDSVKAAKLHDMDFKAVGPPSLIDRHPSNAYPLIYEAKKWVSRASRVRSSVWRVGGKHPGYIEKDSEELLGEALTFYLRVLRLCRYSVASISESRGTKSSDPE</sequence>
<dbReference type="AlphaFoldDB" id="A0A803NDA0"/>
<name>A0A803NDA0_CHEQI</name>
<reference evidence="2" key="1">
    <citation type="journal article" date="2017" name="Nature">
        <title>The genome of Chenopodium quinoa.</title>
        <authorList>
            <person name="Jarvis D.E."/>
            <person name="Ho Y.S."/>
            <person name="Lightfoot D.J."/>
            <person name="Schmoeckel S.M."/>
            <person name="Li B."/>
            <person name="Borm T.J.A."/>
            <person name="Ohyanagi H."/>
            <person name="Mineta K."/>
            <person name="Michell C.T."/>
            <person name="Saber N."/>
            <person name="Kharbatia N.M."/>
            <person name="Rupper R.R."/>
            <person name="Sharp A.R."/>
            <person name="Dally N."/>
            <person name="Boughton B.A."/>
            <person name="Woo Y.H."/>
            <person name="Gao G."/>
            <person name="Schijlen E.G.W.M."/>
            <person name="Guo X."/>
            <person name="Momin A.A."/>
            <person name="Negrao S."/>
            <person name="Al-Babili S."/>
            <person name="Gehring C."/>
            <person name="Roessner U."/>
            <person name="Jung C."/>
            <person name="Murphy K."/>
            <person name="Arold S.T."/>
            <person name="Gojobori T."/>
            <person name="van der Linden C.G."/>
            <person name="van Loo E.N."/>
            <person name="Jellen E.N."/>
            <person name="Maughan P.J."/>
            <person name="Tester M."/>
        </authorList>
    </citation>
    <scope>NUCLEOTIDE SEQUENCE [LARGE SCALE GENOMIC DNA]</scope>
    <source>
        <strain evidence="2">cv. PI 614886</strain>
    </source>
</reference>
<keyword evidence="3" id="KW-1185">Reference proteome</keyword>
<dbReference type="GO" id="GO:0003677">
    <property type="term" value="F:DNA binding"/>
    <property type="evidence" value="ECO:0007669"/>
    <property type="project" value="InterPro"/>
</dbReference>
<dbReference type="Proteomes" id="UP000596660">
    <property type="component" value="Unplaced"/>
</dbReference>
<reference evidence="2" key="2">
    <citation type="submission" date="2021-03" db="UniProtKB">
        <authorList>
            <consortium name="EnsemblPlants"/>
        </authorList>
    </citation>
    <scope>IDENTIFICATION</scope>
</reference>
<evidence type="ECO:0000259" key="1">
    <source>
        <dbReference type="Pfam" id="PF14372"/>
    </source>
</evidence>
<proteinExistence type="predicted"/>
<evidence type="ECO:0000313" key="2">
    <source>
        <dbReference type="EnsemblPlants" id="AUR62044091-RA:cds"/>
    </source>
</evidence>
<organism evidence="2 3">
    <name type="scientific">Chenopodium quinoa</name>
    <name type="common">Quinoa</name>
    <dbReference type="NCBI Taxonomy" id="63459"/>
    <lineage>
        <taxon>Eukaryota</taxon>
        <taxon>Viridiplantae</taxon>
        <taxon>Streptophyta</taxon>
        <taxon>Embryophyta</taxon>
        <taxon>Tracheophyta</taxon>
        <taxon>Spermatophyta</taxon>
        <taxon>Magnoliopsida</taxon>
        <taxon>eudicotyledons</taxon>
        <taxon>Gunneridae</taxon>
        <taxon>Pentapetalae</taxon>
        <taxon>Caryophyllales</taxon>
        <taxon>Chenopodiaceae</taxon>
        <taxon>Chenopodioideae</taxon>
        <taxon>Atripliceae</taxon>
        <taxon>Chenopodium</taxon>
    </lineage>
</organism>
<dbReference type="InterPro" id="IPR025525">
    <property type="entry name" value="hAT-like_transposase_RNase-H"/>
</dbReference>
<feature type="domain" description="hAT-like transposase RNase-H fold" evidence="1">
    <location>
        <begin position="2"/>
        <end position="53"/>
    </location>
</feature>
<accession>A0A803NDA0</accession>